<comment type="similarity">
    <text evidence="2">Belongs to the Nudix hydrolase family.</text>
</comment>
<proteinExistence type="inferred from homology"/>
<evidence type="ECO:0000256" key="2">
    <source>
        <dbReference type="RuleBase" id="RU003476"/>
    </source>
</evidence>
<dbReference type="GO" id="GO:0006203">
    <property type="term" value="P:dGTP catabolic process"/>
    <property type="evidence" value="ECO:0007669"/>
    <property type="project" value="TreeGrafter"/>
</dbReference>
<dbReference type="EMBL" id="AKCT01000169">
    <property type="protein sequence ID" value="EKV13121.1"/>
    <property type="molecule type" value="Genomic_DNA"/>
</dbReference>
<dbReference type="InterPro" id="IPR015797">
    <property type="entry name" value="NUDIX_hydrolase-like_dom_sf"/>
</dbReference>
<dbReference type="AlphaFoldDB" id="K9GIS9"/>
<reference evidence="5" key="1">
    <citation type="journal article" date="2012" name="BMC Genomics">
        <title>Genome sequence of the necrotrophic fungus Penicillium digitatum, the main postharvest pathogen of citrus.</title>
        <authorList>
            <person name="Marcet-Houben M."/>
            <person name="Ballester A.-R."/>
            <person name="de la Fuente B."/>
            <person name="Harries E."/>
            <person name="Marcos J.F."/>
            <person name="Gonzalez-Candelas L."/>
            <person name="Gabaldon T."/>
        </authorList>
    </citation>
    <scope>NUCLEOTIDE SEQUENCE [LARGE SCALE GENOMIC DNA]</scope>
    <source>
        <strain evidence="5">PHI26 / CECT 20796</strain>
    </source>
</reference>
<dbReference type="PROSITE" id="PS00893">
    <property type="entry name" value="NUDIX_BOX"/>
    <property type="match status" value="1"/>
</dbReference>
<dbReference type="Gene3D" id="3.90.79.10">
    <property type="entry name" value="Nucleoside Triphosphate Pyrophosphohydrolase"/>
    <property type="match status" value="1"/>
</dbReference>
<dbReference type="SUPFAM" id="SSF55811">
    <property type="entry name" value="Nudix"/>
    <property type="match status" value="1"/>
</dbReference>
<dbReference type="FunFam" id="3.90.79.10:FF:000060">
    <property type="entry name" value="Nudix hydrolase 1"/>
    <property type="match status" value="1"/>
</dbReference>
<dbReference type="InterPro" id="IPR020476">
    <property type="entry name" value="Nudix_hydrolase"/>
</dbReference>
<dbReference type="InParanoid" id="K9GIS9"/>
<dbReference type="PANTHER" id="PTHR16099">
    <property type="entry name" value="8-OXO-DGTP DIPHOSPHATES NUDT15"/>
    <property type="match status" value="1"/>
</dbReference>
<dbReference type="GO" id="GO:0035539">
    <property type="term" value="F:8-oxo-7,8-dihydrodeoxyguanosine triphosphate pyrophosphatase activity"/>
    <property type="evidence" value="ECO:0007669"/>
    <property type="project" value="TreeGrafter"/>
</dbReference>
<organism evidence="4 5">
    <name type="scientific">Penicillium digitatum (strain PHI26 / CECT 20796)</name>
    <name type="common">Green mold</name>
    <dbReference type="NCBI Taxonomy" id="1170229"/>
    <lineage>
        <taxon>Eukaryota</taxon>
        <taxon>Fungi</taxon>
        <taxon>Dikarya</taxon>
        <taxon>Ascomycota</taxon>
        <taxon>Pezizomycotina</taxon>
        <taxon>Eurotiomycetes</taxon>
        <taxon>Eurotiomycetidae</taxon>
        <taxon>Eurotiales</taxon>
        <taxon>Aspergillaceae</taxon>
        <taxon>Penicillium</taxon>
    </lineage>
</organism>
<gene>
    <name evidence="4" type="ORF">PDIG_39990</name>
</gene>
<keyword evidence="5" id="KW-1185">Reference proteome</keyword>
<dbReference type="PANTHER" id="PTHR16099:SF5">
    <property type="entry name" value="NUCLEOTIDE TRIPHOSPHATE DIPHOSPHATASE NUDT15"/>
    <property type="match status" value="1"/>
</dbReference>
<evidence type="ECO:0000256" key="1">
    <source>
        <dbReference type="ARBA" id="ARBA00022801"/>
    </source>
</evidence>
<dbReference type="PRINTS" id="PR00502">
    <property type="entry name" value="NUDIXFAMILY"/>
</dbReference>
<protein>
    <recommendedName>
        <fullName evidence="3">Nudix hydrolase domain-containing protein</fullName>
    </recommendedName>
</protein>
<evidence type="ECO:0000259" key="3">
    <source>
        <dbReference type="PROSITE" id="PS51462"/>
    </source>
</evidence>
<evidence type="ECO:0000313" key="5">
    <source>
        <dbReference type="Proteomes" id="UP000009882"/>
    </source>
</evidence>
<dbReference type="HOGENOM" id="CLU_037162_9_0_1"/>
<dbReference type="InterPro" id="IPR000086">
    <property type="entry name" value="NUDIX_hydrolase_dom"/>
</dbReference>
<dbReference type="eggNOG" id="ENOG502S3YT">
    <property type="taxonomic scope" value="Eukaryota"/>
</dbReference>
<dbReference type="InterPro" id="IPR020084">
    <property type="entry name" value="NUDIX_hydrolase_CS"/>
</dbReference>
<dbReference type="OrthoDB" id="447842at2759"/>
<dbReference type="CDD" id="cd04678">
    <property type="entry name" value="NUDIX_MTH2_Nudt15"/>
    <property type="match status" value="1"/>
</dbReference>
<dbReference type="GO" id="GO:0005829">
    <property type="term" value="C:cytosol"/>
    <property type="evidence" value="ECO:0007669"/>
    <property type="project" value="TreeGrafter"/>
</dbReference>
<name>K9GIS9_PEND2</name>
<dbReference type="PROSITE" id="PS51462">
    <property type="entry name" value="NUDIX"/>
    <property type="match status" value="1"/>
</dbReference>
<accession>K9GIS9</accession>
<dbReference type="STRING" id="1170229.K9GIS9"/>
<sequence>MDPKVGVGVFVFNAAGKFVIGKRKGSLGAGMYIAFALTPTRATEKPLYATRSKGLRFVMTGTWGLPGGHLEFGESFETCAARETLEETGLKIQNVRFLNATNSIMKMENKHYITIFMGGVCEEGVDPQVIEPEKCEGWEWISWDELRIYGDEERKACVGVEGRRLFSPLLELFRQRPEFRV</sequence>
<dbReference type="Proteomes" id="UP000009882">
    <property type="component" value="Unassembled WGS sequence"/>
</dbReference>
<keyword evidence="1 2" id="KW-0378">Hydrolase</keyword>
<dbReference type="OMA" id="CEGWEWW"/>
<feature type="domain" description="Nudix hydrolase" evidence="3">
    <location>
        <begin position="2"/>
        <end position="164"/>
    </location>
</feature>
<comment type="caution">
    <text evidence="4">The sequence shown here is derived from an EMBL/GenBank/DDBJ whole genome shotgun (WGS) entry which is preliminary data.</text>
</comment>
<evidence type="ECO:0000313" key="4">
    <source>
        <dbReference type="EMBL" id="EKV13121.1"/>
    </source>
</evidence>
<dbReference type="Pfam" id="PF00293">
    <property type="entry name" value="NUDIX"/>
    <property type="match status" value="1"/>
</dbReference>